<protein>
    <submittedName>
        <fullName evidence="3">Tyrosine-type recombinase/integrase</fullName>
    </submittedName>
</protein>
<dbReference type="InterPro" id="IPR011010">
    <property type="entry name" value="DNA_brk_join_enz"/>
</dbReference>
<evidence type="ECO:0000313" key="3">
    <source>
        <dbReference type="EMBL" id="MCY0387424.1"/>
    </source>
</evidence>
<reference evidence="3" key="1">
    <citation type="submission" date="2022-11" db="EMBL/GenBank/DDBJ databases">
        <title>Robbsia betulipollinis sp. nov., isolated from pollen of birch (Betula pendula).</title>
        <authorList>
            <person name="Shi H."/>
            <person name="Ambika Manirajan B."/>
            <person name="Ratering S."/>
            <person name="Geissler-Plaum R."/>
            <person name="Schnell S."/>
        </authorList>
    </citation>
    <scope>NUCLEOTIDE SEQUENCE</scope>
    <source>
        <strain evidence="3">Bb-Pol-6</strain>
    </source>
</reference>
<accession>A0ABT3ZLM5</accession>
<dbReference type="Pfam" id="PF00589">
    <property type="entry name" value="Phage_integrase"/>
    <property type="match status" value="1"/>
</dbReference>
<dbReference type="InterPro" id="IPR013762">
    <property type="entry name" value="Integrase-like_cat_sf"/>
</dbReference>
<dbReference type="EMBL" id="JAPMXC010000001">
    <property type="protein sequence ID" value="MCY0387424.1"/>
    <property type="molecule type" value="Genomic_DNA"/>
</dbReference>
<sequence>MVVHAGVPGGRTADQHFGKGWRGISIRHRDCDAGREIVGLTWDPVHIEQRYGRLDQTKNGFGRSVPLSNSALEPVKKLEPITKECDSNTVFGLQSSQVDSLFRKAKKAALIEELHFHGSRHEAVTRLAEKVEVLDLARIVGIRDLKILMVYYNKHASDCKRSPSLRLEKRNRRPWLRMSAPTDHPFLA</sequence>
<evidence type="ECO:0000313" key="4">
    <source>
        <dbReference type="Proteomes" id="UP001082899"/>
    </source>
</evidence>
<proteinExistence type="predicted"/>
<name>A0ABT3ZLM5_9BURK</name>
<organism evidence="3 4">
    <name type="scientific">Robbsia betulipollinis</name>
    <dbReference type="NCBI Taxonomy" id="2981849"/>
    <lineage>
        <taxon>Bacteria</taxon>
        <taxon>Pseudomonadati</taxon>
        <taxon>Pseudomonadota</taxon>
        <taxon>Betaproteobacteria</taxon>
        <taxon>Burkholderiales</taxon>
        <taxon>Burkholderiaceae</taxon>
        <taxon>Robbsia</taxon>
    </lineage>
</organism>
<comment type="caution">
    <text evidence="3">The sequence shown here is derived from an EMBL/GenBank/DDBJ whole genome shotgun (WGS) entry which is preliminary data.</text>
</comment>
<keyword evidence="4" id="KW-1185">Reference proteome</keyword>
<dbReference type="InterPro" id="IPR002104">
    <property type="entry name" value="Integrase_catalytic"/>
</dbReference>
<evidence type="ECO:0000259" key="2">
    <source>
        <dbReference type="Pfam" id="PF00589"/>
    </source>
</evidence>
<keyword evidence="1" id="KW-0233">DNA recombination</keyword>
<dbReference type="Proteomes" id="UP001082899">
    <property type="component" value="Unassembled WGS sequence"/>
</dbReference>
<feature type="domain" description="Tyr recombinase" evidence="2">
    <location>
        <begin position="36"/>
        <end position="155"/>
    </location>
</feature>
<dbReference type="SUPFAM" id="SSF56349">
    <property type="entry name" value="DNA breaking-rejoining enzymes"/>
    <property type="match status" value="1"/>
</dbReference>
<gene>
    <name evidence="3" type="ORF">OVY01_09275</name>
</gene>
<dbReference type="Gene3D" id="1.10.443.10">
    <property type="entry name" value="Intergrase catalytic core"/>
    <property type="match status" value="1"/>
</dbReference>
<evidence type="ECO:0000256" key="1">
    <source>
        <dbReference type="ARBA" id="ARBA00023172"/>
    </source>
</evidence>
<dbReference type="RefSeq" id="WP_267847167.1">
    <property type="nucleotide sequence ID" value="NZ_JAPMXC010000001.1"/>
</dbReference>